<dbReference type="InterPro" id="IPR052924">
    <property type="entry name" value="OsmC/Ohr_hydroprdx_reductase"/>
</dbReference>
<accession>A0ABT9ZVK0</accession>
<dbReference type="Pfam" id="PF02566">
    <property type="entry name" value="OsmC"/>
    <property type="match status" value="1"/>
</dbReference>
<dbReference type="InterPro" id="IPR003718">
    <property type="entry name" value="OsmC/Ohr_fam"/>
</dbReference>
<protein>
    <submittedName>
        <fullName evidence="1">OsmC-like protein</fullName>
    </submittedName>
</protein>
<dbReference type="PANTHER" id="PTHR35368">
    <property type="entry name" value="HYDROPEROXIDE REDUCTASE"/>
    <property type="match status" value="1"/>
</dbReference>
<dbReference type="RefSeq" id="WP_307326214.1">
    <property type="nucleotide sequence ID" value="NZ_JAUSUG010000010.1"/>
</dbReference>
<dbReference type="PANTHER" id="PTHR35368:SF1">
    <property type="entry name" value="HYDROPEROXIDE REDUCTASE"/>
    <property type="match status" value="1"/>
</dbReference>
<dbReference type="Proteomes" id="UP001230005">
    <property type="component" value="Unassembled WGS sequence"/>
</dbReference>
<dbReference type="EMBL" id="JAUSUG010000010">
    <property type="protein sequence ID" value="MDQ0255272.1"/>
    <property type="molecule type" value="Genomic_DNA"/>
</dbReference>
<organism evidence="1 2">
    <name type="scientific">Evansella vedderi</name>
    <dbReference type="NCBI Taxonomy" id="38282"/>
    <lineage>
        <taxon>Bacteria</taxon>
        <taxon>Bacillati</taxon>
        <taxon>Bacillota</taxon>
        <taxon>Bacilli</taxon>
        <taxon>Bacillales</taxon>
        <taxon>Bacillaceae</taxon>
        <taxon>Evansella</taxon>
    </lineage>
</organism>
<reference evidence="1 2" key="1">
    <citation type="submission" date="2023-07" db="EMBL/GenBank/DDBJ databases">
        <title>Genomic Encyclopedia of Type Strains, Phase IV (KMG-IV): sequencing the most valuable type-strain genomes for metagenomic binning, comparative biology and taxonomic classification.</title>
        <authorList>
            <person name="Goeker M."/>
        </authorList>
    </citation>
    <scope>NUCLEOTIDE SEQUENCE [LARGE SCALE GENOMIC DNA]</scope>
    <source>
        <strain evidence="1 2">DSM 9768</strain>
    </source>
</reference>
<proteinExistence type="predicted"/>
<dbReference type="InterPro" id="IPR015946">
    <property type="entry name" value="KH_dom-like_a/b"/>
</dbReference>
<keyword evidence="2" id="KW-1185">Reference proteome</keyword>
<dbReference type="SUPFAM" id="SSF82784">
    <property type="entry name" value="OsmC-like"/>
    <property type="match status" value="1"/>
</dbReference>
<evidence type="ECO:0000313" key="2">
    <source>
        <dbReference type="Proteomes" id="UP001230005"/>
    </source>
</evidence>
<dbReference type="Gene3D" id="3.30.300.20">
    <property type="match status" value="1"/>
</dbReference>
<sequence length="146" mass="15879">MSTQFTVSITGKSEGMKTEVAAGKHTLVLDEPESMGGKDAGADPLSTLLAALVSCKNVVINLVAKEMEFNLRGVEFKTDGNLDLRGLMGDPSVRTYFETVSLRVVLDTDEPAERIEELQIKSEARCPVFQTLKAANVELSTEWTKA</sequence>
<comment type="caution">
    <text evidence="1">The sequence shown here is derived from an EMBL/GenBank/DDBJ whole genome shotgun (WGS) entry which is preliminary data.</text>
</comment>
<dbReference type="InterPro" id="IPR036102">
    <property type="entry name" value="OsmC/Ohrsf"/>
</dbReference>
<name>A0ABT9ZVK0_9BACI</name>
<evidence type="ECO:0000313" key="1">
    <source>
        <dbReference type="EMBL" id="MDQ0255272.1"/>
    </source>
</evidence>
<gene>
    <name evidence="1" type="ORF">J2S74_002654</name>
</gene>